<protein>
    <recommendedName>
        <fullName evidence="5">Hsp90 chaperone protein kinase-targeting subunit</fullName>
    </recommendedName>
</protein>
<dbReference type="SMART" id="SM01070">
    <property type="entry name" value="CDC37_M"/>
    <property type="match status" value="1"/>
</dbReference>
<accession>A0A1G4JST7</accession>
<dbReference type="PANTHER" id="PTHR12800">
    <property type="entry name" value="CDC37-RELATED"/>
    <property type="match status" value="1"/>
</dbReference>
<dbReference type="EMBL" id="LT598457">
    <property type="protein sequence ID" value="SCU93953.1"/>
    <property type="molecule type" value="Genomic_DNA"/>
</dbReference>
<keyword evidence="4" id="KW-0143">Chaperone</keyword>
<dbReference type="SUPFAM" id="SSF101391">
    <property type="entry name" value="Hsp90 co-chaperone CDC37"/>
    <property type="match status" value="1"/>
</dbReference>
<dbReference type="AlphaFoldDB" id="A0A1G4JST7"/>
<sequence length="498" mass="56740">MPIDYSKWDKIQLSDDSDIEVHPNVDKRSFIRWKQQSIHEERVKRNNDIKNLEFQLSMNSRLNQRVDKMVAHLSNQDLLSLDAVRKFLNANFDKNEKGHGDNVDPDMPPYNEMVEDLFEQLEINAKKAGKDPKDGAVIREMIAEHRKKIDLVSEQAKEKLAQLYAEKASLISSDDIQTGFDKGFVNKSSGSEDTEAAKYLSKGNVSSPSAVNLPPPPLQFYDFKDDVMKLAPETVDFGEISPKDIEKSEAHLLKNLPIISEQQKDALMMSAFEYQIEGDSDRAFQVIHQSELIAYIREIYDMKKIPHLQTKELTEVIKMFFQKVFYFKANDQGKKGFLDSVQAKFNHVKARVKVMQEEEENAEGVETIQLKSLDDSTELQVNLPEFDSSDPEELKKLEAFNRLPKNMQDAVKTQSLDKINEVFANMPIAEAEAILDVFNDGGIIGINALLENESEFQELQEKFHNEPDNQATSSFIDEAQNGAQEVPDLDVNTSEIVD</sequence>
<dbReference type="Pfam" id="PF08565">
    <property type="entry name" value="CDC37_M"/>
    <property type="match status" value="1"/>
</dbReference>
<dbReference type="GO" id="GO:0051082">
    <property type="term" value="F:unfolded protein binding"/>
    <property type="evidence" value="ECO:0007669"/>
    <property type="project" value="EnsemblFungi"/>
</dbReference>
<dbReference type="InterPro" id="IPR013855">
    <property type="entry name" value="Cdc37_N_dom"/>
</dbReference>
<dbReference type="Gene3D" id="1.20.58.610">
    <property type="entry name" value="Cdc37, Hsp90 binding domain"/>
    <property type="match status" value="1"/>
</dbReference>
<keyword evidence="3" id="KW-0963">Cytoplasm</keyword>
<dbReference type="GO" id="GO:0043410">
    <property type="term" value="P:positive regulation of MAPK cascade"/>
    <property type="evidence" value="ECO:0007669"/>
    <property type="project" value="EnsemblFungi"/>
</dbReference>
<evidence type="ECO:0000256" key="2">
    <source>
        <dbReference type="ARBA" id="ARBA00006222"/>
    </source>
</evidence>
<evidence type="ECO:0000256" key="6">
    <source>
        <dbReference type="SAM" id="MobiDB-lite"/>
    </source>
</evidence>
<dbReference type="SMART" id="SM01071">
    <property type="entry name" value="CDC37_N"/>
    <property type="match status" value="1"/>
</dbReference>
<feature type="domain" description="Cdc37 C-terminal" evidence="7">
    <location>
        <begin position="381"/>
        <end position="483"/>
    </location>
</feature>
<dbReference type="Pfam" id="PF03234">
    <property type="entry name" value="CDC37_N"/>
    <property type="match status" value="1"/>
</dbReference>
<dbReference type="Proteomes" id="UP000190274">
    <property type="component" value="Chromosome G"/>
</dbReference>
<dbReference type="GO" id="GO:0038066">
    <property type="term" value="P:p38MAPK cascade"/>
    <property type="evidence" value="ECO:0007669"/>
    <property type="project" value="EnsemblFungi"/>
</dbReference>
<comment type="subcellular location">
    <subcellularLocation>
        <location evidence="1">Cytoplasm</location>
    </subcellularLocation>
</comment>
<dbReference type="GO" id="GO:0071474">
    <property type="term" value="P:cellular hyperosmotic response"/>
    <property type="evidence" value="ECO:0007669"/>
    <property type="project" value="EnsemblFungi"/>
</dbReference>
<dbReference type="GO" id="GO:0006457">
    <property type="term" value="P:protein folding"/>
    <property type="evidence" value="ECO:0007669"/>
    <property type="project" value="TreeGrafter"/>
</dbReference>
<dbReference type="GO" id="GO:0051087">
    <property type="term" value="F:protein-folding chaperone binding"/>
    <property type="evidence" value="ECO:0007669"/>
    <property type="project" value="TreeGrafter"/>
</dbReference>
<dbReference type="OrthoDB" id="440202at2759"/>
<dbReference type="GO" id="GO:0071852">
    <property type="term" value="P:fungal-type cell wall organization or biogenesis"/>
    <property type="evidence" value="ECO:0007669"/>
    <property type="project" value="EnsemblFungi"/>
</dbReference>
<evidence type="ECO:0000259" key="8">
    <source>
        <dbReference type="SMART" id="SM01070"/>
    </source>
</evidence>
<evidence type="ECO:0000256" key="1">
    <source>
        <dbReference type="ARBA" id="ARBA00004496"/>
    </source>
</evidence>
<evidence type="ECO:0000256" key="3">
    <source>
        <dbReference type="ARBA" id="ARBA00022490"/>
    </source>
</evidence>
<evidence type="ECO:0000313" key="11">
    <source>
        <dbReference type="Proteomes" id="UP000190274"/>
    </source>
</evidence>
<dbReference type="GO" id="GO:0005737">
    <property type="term" value="C:cytoplasm"/>
    <property type="evidence" value="ECO:0007669"/>
    <property type="project" value="UniProtKB-SubCell"/>
</dbReference>
<reference evidence="11" key="1">
    <citation type="submission" date="2016-03" db="EMBL/GenBank/DDBJ databases">
        <authorList>
            <person name="Devillers H."/>
        </authorList>
    </citation>
    <scope>NUCLEOTIDE SEQUENCE [LARGE SCALE GENOMIC DNA]</scope>
</reference>
<dbReference type="STRING" id="1266660.A0A1G4JST7"/>
<dbReference type="InterPro" id="IPR004918">
    <property type="entry name" value="Cdc37"/>
</dbReference>
<evidence type="ECO:0000259" key="7">
    <source>
        <dbReference type="SMART" id="SM01069"/>
    </source>
</evidence>
<gene>
    <name evidence="10" type="ORF">LADA_0G05732G</name>
</gene>
<dbReference type="GO" id="GO:0050821">
    <property type="term" value="P:protein stabilization"/>
    <property type="evidence" value="ECO:0007669"/>
    <property type="project" value="EnsemblFungi"/>
</dbReference>
<dbReference type="InterPro" id="IPR013873">
    <property type="entry name" value="Cdc37_C"/>
</dbReference>
<dbReference type="Gene3D" id="6.10.140.250">
    <property type="match status" value="1"/>
</dbReference>
<evidence type="ECO:0000256" key="5">
    <source>
        <dbReference type="ARBA" id="ARBA00031396"/>
    </source>
</evidence>
<dbReference type="GO" id="GO:0019901">
    <property type="term" value="F:protein kinase binding"/>
    <property type="evidence" value="ECO:0007669"/>
    <property type="project" value="InterPro"/>
</dbReference>
<dbReference type="GO" id="GO:0031072">
    <property type="term" value="F:heat shock protein binding"/>
    <property type="evidence" value="ECO:0007669"/>
    <property type="project" value="TreeGrafter"/>
</dbReference>
<dbReference type="SMART" id="SM01069">
    <property type="entry name" value="CDC37_C"/>
    <property type="match status" value="1"/>
</dbReference>
<dbReference type="GO" id="GO:0051726">
    <property type="term" value="P:regulation of cell cycle"/>
    <property type="evidence" value="ECO:0007669"/>
    <property type="project" value="EnsemblFungi"/>
</dbReference>
<dbReference type="InterPro" id="IPR013874">
    <property type="entry name" value="Cdc37_Hsp90-bd"/>
</dbReference>
<dbReference type="Pfam" id="PF08564">
    <property type="entry name" value="CDC37_C"/>
    <property type="match status" value="1"/>
</dbReference>
<comment type="similarity">
    <text evidence="2">Belongs to the CDC37 family.</text>
</comment>
<dbReference type="PANTHER" id="PTHR12800:SF4">
    <property type="entry name" value="HSP90 CO-CHAPERONE CDC37"/>
    <property type="match status" value="1"/>
</dbReference>
<feature type="domain" description="Cdc37 Hsp90 binding" evidence="8">
    <location>
        <begin position="207"/>
        <end position="364"/>
    </location>
</feature>
<evidence type="ECO:0000256" key="4">
    <source>
        <dbReference type="ARBA" id="ARBA00023186"/>
    </source>
</evidence>
<keyword evidence="11" id="KW-1185">Reference proteome</keyword>
<evidence type="ECO:0000259" key="9">
    <source>
        <dbReference type="SMART" id="SM01071"/>
    </source>
</evidence>
<proteinExistence type="inferred from homology"/>
<evidence type="ECO:0000313" key="10">
    <source>
        <dbReference type="EMBL" id="SCU93953.1"/>
    </source>
</evidence>
<organism evidence="10 11">
    <name type="scientific">Lachancea dasiensis</name>
    <dbReference type="NCBI Taxonomy" id="1072105"/>
    <lineage>
        <taxon>Eukaryota</taxon>
        <taxon>Fungi</taxon>
        <taxon>Dikarya</taxon>
        <taxon>Ascomycota</taxon>
        <taxon>Saccharomycotina</taxon>
        <taxon>Saccharomycetes</taxon>
        <taxon>Saccharomycetales</taxon>
        <taxon>Saccharomycetaceae</taxon>
        <taxon>Lachancea</taxon>
    </lineage>
</organism>
<dbReference type="GO" id="GO:0030474">
    <property type="term" value="P:spindle pole body duplication"/>
    <property type="evidence" value="ECO:0007669"/>
    <property type="project" value="EnsemblFungi"/>
</dbReference>
<feature type="region of interest" description="Disordered" evidence="6">
    <location>
        <begin position="477"/>
        <end position="498"/>
    </location>
</feature>
<feature type="domain" description="Cdc37 N-terminal" evidence="9">
    <location>
        <begin position="2"/>
        <end position="183"/>
    </location>
</feature>
<name>A0A1G4JST7_9SACH</name>
<dbReference type="InterPro" id="IPR038189">
    <property type="entry name" value="Cdc37_Hsp90-bd_sf"/>
</dbReference>